<dbReference type="GO" id="GO:0016835">
    <property type="term" value="F:carbon-oxygen lyase activity"/>
    <property type="evidence" value="ECO:0007669"/>
    <property type="project" value="InterPro"/>
</dbReference>
<protein>
    <submittedName>
        <fullName evidence="4">N-acetylmuramic acid 6-phosphate etherase</fullName>
        <ecNumber evidence="4">4.2.1.126</ecNumber>
    </submittedName>
</protein>
<dbReference type="EC" id="4.2.1.126" evidence="4"/>
<dbReference type="Pfam" id="PF13580">
    <property type="entry name" value="SIS_2"/>
    <property type="match status" value="1"/>
</dbReference>
<reference evidence="4 5" key="1">
    <citation type="submission" date="2019-12" db="EMBL/GenBank/DDBJ databases">
        <title>Devosia maris sp. nov., isolated from the deep seawater.</title>
        <authorList>
            <person name="Liu Y."/>
        </authorList>
    </citation>
    <scope>NUCLEOTIDE SEQUENCE [LARGE SCALE GENOMIC DNA]</scope>
    <source>
        <strain evidence="4 5">L53-10-65</strain>
    </source>
</reference>
<accession>A0A7X3FNF3</accession>
<dbReference type="GO" id="GO:0046348">
    <property type="term" value="P:amino sugar catabolic process"/>
    <property type="evidence" value="ECO:0007669"/>
    <property type="project" value="InterPro"/>
</dbReference>
<dbReference type="EMBL" id="WQRF01000001">
    <property type="protein sequence ID" value="MVS97788.1"/>
    <property type="molecule type" value="Genomic_DNA"/>
</dbReference>
<dbReference type="NCBIfam" id="NF003915">
    <property type="entry name" value="PRK05441.1"/>
    <property type="match status" value="1"/>
</dbReference>
<organism evidence="4 5">
    <name type="scientific">Devosia marina</name>
    <dbReference type="NCBI Taxonomy" id="2683198"/>
    <lineage>
        <taxon>Bacteria</taxon>
        <taxon>Pseudomonadati</taxon>
        <taxon>Pseudomonadota</taxon>
        <taxon>Alphaproteobacteria</taxon>
        <taxon>Hyphomicrobiales</taxon>
        <taxon>Devosiaceae</taxon>
        <taxon>Devosia</taxon>
    </lineage>
</organism>
<dbReference type="AlphaFoldDB" id="A0A7X3FNF3"/>
<evidence type="ECO:0000256" key="1">
    <source>
        <dbReference type="ARBA" id="ARBA00023239"/>
    </source>
</evidence>
<keyword evidence="5" id="KW-1185">Reference proteome</keyword>
<evidence type="ECO:0000256" key="2">
    <source>
        <dbReference type="ARBA" id="ARBA00023277"/>
    </source>
</evidence>
<dbReference type="Gene3D" id="1.10.8.1080">
    <property type="match status" value="1"/>
</dbReference>
<dbReference type="InterPro" id="IPR040190">
    <property type="entry name" value="MURQ/GCKR"/>
</dbReference>
<dbReference type="InterPro" id="IPR001347">
    <property type="entry name" value="SIS_dom"/>
</dbReference>
<gene>
    <name evidence="4" type="ORF">GO014_01925</name>
</gene>
<dbReference type="GO" id="GO:0009254">
    <property type="term" value="P:peptidoglycan turnover"/>
    <property type="evidence" value="ECO:0007669"/>
    <property type="project" value="TreeGrafter"/>
</dbReference>
<name>A0A7X3FNF3_9HYPH</name>
<feature type="domain" description="SIS" evidence="3">
    <location>
        <begin position="53"/>
        <end position="216"/>
    </location>
</feature>
<dbReference type="CDD" id="cd05007">
    <property type="entry name" value="SIS_Etherase"/>
    <property type="match status" value="1"/>
</dbReference>
<comment type="caution">
    <text evidence="4">The sequence shown here is derived from an EMBL/GenBank/DDBJ whole genome shotgun (WGS) entry which is preliminary data.</text>
</comment>
<evidence type="ECO:0000259" key="3">
    <source>
        <dbReference type="PROSITE" id="PS51464"/>
    </source>
</evidence>
<sequence>MTDRRTEARHAKAIGLELQSDTEILSLLAKGQAEAAQCVEAAVPEIARGANLAARALGNGGRLVYAAAGSSGLMALADALELPGTYGISLDRIVVLLAGGMDALRDMRGGPEDDAPAAREAAEALALNANDCLIAVTASGQTPYPLAAIEVARAAGASTIGIANNAGAPLFELVDAAICLSTPAEVIAGSTRMGAGTAQKIALNMLSTLMAIRLGHVHDGYMVNVVADNEKLRKRACGIVAAIAGVDEAKAQSALAASAGAVKPAILIASGASGPAEAEALLRQNQGQLRPILADMGCQ</sequence>
<evidence type="ECO:0000313" key="5">
    <source>
        <dbReference type="Proteomes" id="UP000438106"/>
    </source>
</evidence>
<evidence type="ECO:0000313" key="4">
    <source>
        <dbReference type="EMBL" id="MVS97788.1"/>
    </source>
</evidence>
<dbReference type="PROSITE" id="PS51464">
    <property type="entry name" value="SIS"/>
    <property type="match status" value="1"/>
</dbReference>
<dbReference type="GO" id="GO:0016803">
    <property type="term" value="F:ether hydrolase activity"/>
    <property type="evidence" value="ECO:0007669"/>
    <property type="project" value="TreeGrafter"/>
</dbReference>
<dbReference type="Proteomes" id="UP000438106">
    <property type="component" value="Unassembled WGS sequence"/>
</dbReference>
<keyword evidence="1 4" id="KW-0456">Lyase</keyword>
<dbReference type="PANTHER" id="PTHR10088:SF4">
    <property type="entry name" value="GLUCOKINASE REGULATORY PROTEIN"/>
    <property type="match status" value="1"/>
</dbReference>
<keyword evidence="2" id="KW-0119">Carbohydrate metabolism</keyword>
<dbReference type="GO" id="GO:0097367">
    <property type="term" value="F:carbohydrate derivative binding"/>
    <property type="evidence" value="ECO:0007669"/>
    <property type="project" value="InterPro"/>
</dbReference>
<dbReference type="Gene3D" id="3.40.50.10490">
    <property type="entry name" value="Glucose-6-phosphate isomerase like protein, domain 1"/>
    <property type="match status" value="1"/>
</dbReference>
<proteinExistence type="predicted"/>
<dbReference type="RefSeq" id="WP_157288903.1">
    <property type="nucleotide sequence ID" value="NZ_WQRF01000001.1"/>
</dbReference>
<dbReference type="InterPro" id="IPR005488">
    <property type="entry name" value="Etherase_MurQ"/>
</dbReference>
<dbReference type="InterPro" id="IPR046348">
    <property type="entry name" value="SIS_dom_sf"/>
</dbReference>
<dbReference type="SUPFAM" id="SSF53697">
    <property type="entry name" value="SIS domain"/>
    <property type="match status" value="1"/>
</dbReference>
<dbReference type="PANTHER" id="PTHR10088">
    <property type="entry name" value="GLUCOKINASE REGULATORY PROTEIN"/>
    <property type="match status" value="1"/>
</dbReference>